<dbReference type="InParanoid" id="A0A1X2HH65"/>
<evidence type="ECO:0000313" key="2">
    <source>
        <dbReference type="Proteomes" id="UP000242180"/>
    </source>
</evidence>
<sequence>MQKKEEVSHPRNIELESKRIPREVRLYSTWIDCPSFLSFKICTVPSKREAKPLSGRFDCISGDPVDESISGVIDQAKARRDQGDQECLPTSFFKSRSHRFPNTLSRKCGLHTYGSYEHRTRTISVRPRSTMRRIIYPLDEITRTGSILR</sequence>
<accession>A0A1X2HH65</accession>
<name>A0A1X2HH65_SYNRA</name>
<protein>
    <submittedName>
        <fullName evidence="1">Uncharacterized protein</fullName>
    </submittedName>
</protein>
<dbReference type="AlphaFoldDB" id="A0A1X2HH65"/>
<comment type="caution">
    <text evidence="1">The sequence shown here is derived from an EMBL/GenBank/DDBJ whole genome shotgun (WGS) entry which is preliminary data.</text>
</comment>
<gene>
    <name evidence="1" type="ORF">BCR43DRAFT_490375</name>
</gene>
<dbReference type="EMBL" id="MCGN01000004">
    <property type="protein sequence ID" value="ORY97796.1"/>
    <property type="molecule type" value="Genomic_DNA"/>
</dbReference>
<organism evidence="1 2">
    <name type="scientific">Syncephalastrum racemosum</name>
    <name type="common">Filamentous fungus</name>
    <dbReference type="NCBI Taxonomy" id="13706"/>
    <lineage>
        <taxon>Eukaryota</taxon>
        <taxon>Fungi</taxon>
        <taxon>Fungi incertae sedis</taxon>
        <taxon>Mucoromycota</taxon>
        <taxon>Mucoromycotina</taxon>
        <taxon>Mucoromycetes</taxon>
        <taxon>Mucorales</taxon>
        <taxon>Syncephalastraceae</taxon>
        <taxon>Syncephalastrum</taxon>
    </lineage>
</organism>
<keyword evidence="2" id="KW-1185">Reference proteome</keyword>
<evidence type="ECO:0000313" key="1">
    <source>
        <dbReference type="EMBL" id="ORY97796.1"/>
    </source>
</evidence>
<dbReference type="Proteomes" id="UP000242180">
    <property type="component" value="Unassembled WGS sequence"/>
</dbReference>
<proteinExistence type="predicted"/>
<reference evidence="1 2" key="1">
    <citation type="submission" date="2016-07" db="EMBL/GenBank/DDBJ databases">
        <title>Pervasive Adenine N6-methylation of Active Genes in Fungi.</title>
        <authorList>
            <consortium name="DOE Joint Genome Institute"/>
            <person name="Mondo S.J."/>
            <person name="Dannebaum R.O."/>
            <person name="Kuo R.C."/>
            <person name="Labutti K."/>
            <person name="Haridas S."/>
            <person name="Kuo A."/>
            <person name="Salamov A."/>
            <person name="Ahrendt S.R."/>
            <person name="Lipzen A."/>
            <person name="Sullivan W."/>
            <person name="Andreopoulos W.B."/>
            <person name="Clum A."/>
            <person name="Lindquist E."/>
            <person name="Daum C."/>
            <person name="Ramamoorthy G.K."/>
            <person name="Gryganskyi A."/>
            <person name="Culley D."/>
            <person name="Magnuson J.K."/>
            <person name="James T.Y."/>
            <person name="O'Malley M.A."/>
            <person name="Stajich J.E."/>
            <person name="Spatafora J.W."/>
            <person name="Visel A."/>
            <person name="Grigoriev I.V."/>
        </authorList>
    </citation>
    <scope>NUCLEOTIDE SEQUENCE [LARGE SCALE GENOMIC DNA]</scope>
    <source>
        <strain evidence="1 2">NRRL 2496</strain>
    </source>
</reference>